<protein>
    <submittedName>
        <fullName evidence="3">Rho guanine nucleotide exchange factor</fullName>
    </submittedName>
</protein>
<feature type="compositionally biased region" description="Polar residues" evidence="1">
    <location>
        <begin position="77"/>
        <end position="88"/>
    </location>
</feature>
<sequence length="531" mass="58815">MNGREEVPMKVWSARQDGLELVFEPALNKGAQMSHHDNTFQSAIAIVRRLIEPEGKRLLGEHTDLKSFMAERHGGDVSSQALTNTSPSCLPLRSESAMDDSRSPEKPTAVSAQSSTTRSSAKQDPHCRDGQERASSAADEDTGMNAEKVRIYDVFQDKNKCSKICKMKGDNAQKWLDFLHTILGYPRIRRHIRSTIFEVMLRLSTKSGLCPKCLTINNVKKLGTEPLAGGGFGDVWKGEIEDQTVCLKLARVFTHSDIQKVVKEYMQEALVWQQLDHPNLLPFFGMYRLSEGGRVCLVSPWMEQGNLPAFLRSTKEEVNHISLAFDVVSGLDHLHDLKIVHSDLKGLNVLITPELRACISDFGLSHLADSHALKLSTPHFTNRTPGTARWLAPELLNPGEGKSGASTQKSDMYAYGCVCYEIFTGGYVPLYEKSNSAVHSAITKGELPSRTKGLEREQYDKIWTFMTSCWSSDPSCRPSAAKALKAISDVAASSGAGVIESVSDWSSLELDLRIRRNVEETAPDFGLLTQI</sequence>
<reference evidence="3 4" key="1">
    <citation type="submission" date="2024-05" db="EMBL/GenBank/DDBJ databases">
        <title>A draft genome resource for the thread blight pathogen Marasmius tenuissimus strain MS-2.</title>
        <authorList>
            <person name="Yulfo-Soto G.E."/>
            <person name="Baruah I.K."/>
            <person name="Amoako-Attah I."/>
            <person name="Bukari Y."/>
            <person name="Meinhardt L.W."/>
            <person name="Bailey B.A."/>
            <person name="Cohen S.P."/>
        </authorList>
    </citation>
    <scope>NUCLEOTIDE SEQUENCE [LARGE SCALE GENOMIC DNA]</scope>
    <source>
        <strain evidence="3 4">MS-2</strain>
    </source>
</reference>
<dbReference type="SUPFAM" id="SSF56112">
    <property type="entry name" value="Protein kinase-like (PK-like)"/>
    <property type="match status" value="1"/>
</dbReference>
<dbReference type="InterPro" id="IPR011009">
    <property type="entry name" value="Kinase-like_dom_sf"/>
</dbReference>
<dbReference type="PROSITE" id="PS00108">
    <property type="entry name" value="PROTEIN_KINASE_ST"/>
    <property type="match status" value="1"/>
</dbReference>
<accession>A0ABR2Z6I7</accession>
<comment type="caution">
    <text evidence="3">The sequence shown here is derived from an EMBL/GenBank/DDBJ whole genome shotgun (WGS) entry which is preliminary data.</text>
</comment>
<name>A0ABR2Z6I7_9AGAR</name>
<feature type="compositionally biased region" description="Polar residues" evidence="1">
    <location>
        <begin position="110"/>
        <end position="120"/>
    </location>
</feature>
<evidence type="ECO:0000259" key="2">
    <source>
        <dbReference type="PROSITE" id="PS50011"/>
    </source>
</evidence>
<evidence type="ECO:0000313" key="4">
    <source>
        <dbReference type="Proteomes" id="UP001437256"/>
    </source>
</evidence>
<organism evidence="3 4">
    <name type="scientific">Marasmius tenuissimus</name>
    <dbReference type="NCBI Taxonomy" id="585030"/>
    <lineage>
        <taxon>Eukaryota</taxon>
        <taxon>Fungi</taxon>
        <taxon>Dikarya</taxon>
        <taxon>Basidiomycota</taxon>
        <taxon>Agaricomycotina</taxon>
        <taxon>Agaricomycetes</taxon>
        <taxon>Agaricomycetidae</taxon>
        <taxon>Agaricales</taxon>
        <taxon>Marasmiineae</taxon>
        <taxon>Marasmiaceae</taxon>
        <taxon>Marasmius</taxon>
    </lineage>
</organism>
<dbReference type="InterPro" id="IPR008271">
    <property type="entry name" value="Ser/Thr_kinase_AS"/>
</dbReference>
<feature type="compositionally biased region" description="Basic and acidic residues" evidence="1">
    <location>
        <begin position="121"/>
        <end position="132"/>
    </location>
</feature>
<proteinExistence type="predicted"/>
<dbReference type="PANTHER" id="PTHR44329">
    <property type="entry name" value="SERINE/THREONINE-PROTEIN KINASE TNNI3K-RELATED"/>
    <property type="match status" value="1"/>
</dbReference>
<dbReference type="InterPro" id="IPR051681">
    <property type="entry name" value="Ser/Thr_Kinases-Pseudokinases"/>
</dbReference>
<evidence type="ECO:0000256" key="1">
    <source>
        <dbReference type="SAM" id="MobiDB-lite"/>
    </source>
</evidence>
<dbReference type="InterPro" id="IPR000719">
    <property type="entry name" value="Prot_kinase_dom"/>
</dbReference>
<dbReference type="PROSITE" id="PS50011">
    <property type="entry name" value="PROTEIN_KINASE_DOM"/>
    <property type="match status" value="1"/>
</dbReference>
<dbReference type="InterPro" id="IPR001245">
    <property type="entry name" value="Ser-Thr/Tyr_kinase_cat_dom"/>
</dbReference>
<keyword evidence="4" id="KW-1185">Reference proteome</keyword>
<feature type="region of interest" description="Disordered" evidence="1">
    <location>
        <begin position="75"/>
        <end position="142"/>
    </location>
</feature>
<dbReference type="SMART" id="SM00220">
    <property type="entry name" value="S_TKc"/>
    <property type="match status" value="1"/>
</dbReference>
<dbReference type="EMBL" id="JBBXMP010000856">
    <property type="protein sequence ID" value="KAL0056869.1"/>
    <property type="molecule type" value="Genomic_DNA"/>
</dbReference>
<dbReference type="Pfam" id="PF07714">
    <property type="entry name" value="PK_Tyr_Ser-Thr"/>
    <property type="match status" value="1"/>
</dbReference>
<dbReference type="Gene3D" id="1.10.510.10">
    <property type="entry name" value="Transferase(Phosphotransferase) domain 1"/>
    <property type="match status" value="1"/>
</dbReference>
<evidence type="ECO:0000313" key="3">
    <source>
        <dbReference type="EMBL" id="KAL0056869.1"/>
    </source>
</evidence>
<feature type="domain" description="Protein kinase" evidence="2">
    <location>
        <begin position="221"/>
        <end position="491"/>
    </location>
</feature>
<gene>
    <name evidence="3" type="primary">TUS1_29</name>
    <name evidence="3" type="ORF">AAF712_016516</name>
</gene>
<dbReference type="Proteomes" id="UP001437256">
    <property type="component" value="Unassembled WGS sequence"/>
</dbReference>